<keyword evidence="5" id="KW-1185">Reference proteome</keyword>
<protein>
    <submittedName>
        <fullName evidence="4">Patatin-like phospholipase family protein</fullName>
    </submittedName>
</protein>
<dbReference type="EMBL" id="JACYTQ010000003">
    <property type="protein sequence ID" value="MBD8489040.1"/>
    <property type="molecule type" value="Genomic_DNA"/>
</dbReference>
<dbReference type="InterPro" id="IPR002641">
    <property type="entry name" value="PNPLA_dom"/>
</dbReference>
<evidence type="ECO:0000259" key="3">
    <source>
        <dbReference type="PROSITE" id="PS51635"/>
    </source>
</evidence>
<comment type="caution">
    <text evidence="2">Lacks conserved residue(s) required for the propagation of feature annotation.</text>
</comment>
<evidence type="ECO:0000313" key="5">
    <source>
        <dbReference type="Proteomes" id="UP000647133"/>
    </source>
</evidence>
<dbReference type="PROSITE" id="PS51635">
    <property type="entry name" value="PNPLA"/>
    <property type="match status" value="1"/>
</dbReference>
<organism evidence="4 5">
    <name type="scientific">Echinicola arenosa</name>
    <dbReference type="NCBI Taxonomy" id="2774144"/>
    <lineage>
        <taxon>Bacteria</taxon>
        <taxon>Pseudomonadati</taxon>
        <taxon>Bacteroidota</taxon>
        <taxon>Cytophagia</taxon>
        <taxon>Cytophagales</taxon>
        <taxon>Cyclobacteriaceae</taxon>
        <taxon>Echinicola</taxon>
    </lineage>
</organism>
<comment type="caution">
    <text evidence="4">The sequence shown here is derived from an EMBL/GenBank/DDBJ whole genome shotgun (WGS) entry which is preliminary data.</text>
</comment>
<accession>A0ABR9AK02</accession>
<sequence length="471" mass="52586">MFTRPGSNSGIKRSLVLAGGGMRVAYQAGVIMALEEAGLEFFHVDGTSGGIFNIGMLASGLKPKSMAENWRTLKLTHFISGRRAKNYLKPLKMQGYADADNIRDKVFPHLGIDIQQIQSGAHANATFNVCNFSQKSIEAIPCALAKEEHLIAGVSLPIFMPALKIDNNWYSDAVWIKDANLMEAVNQGAEEIWLVWAIGNTPTYLSGAFHQYVHMIEMSANGGLLEEYKQIKMFDQLHPERKPTKLYVIKSPIPLPLDPDFFFNKVNARELINMGYKHAKEYLLSKNDNGENLDHTATSCSEPSKTLSFRGVYEGGLTLGTDKVPSQYFVYHRYSKFSDEQEIVESYSSIAIEGHLKETALFDHQISIEKENKIPYQIIKGSFLKNGETHTLTTKQKLSGPWEIIFGLGFKSISIQIIDQKGKVALEGTLYQSLSNRLKSWYFTSLTTVSGSGTGIKGKFNMFKDFVAYGI</sequence>
<feature type="active site" description="Nucleophile" evidence="2">
    <location>
        <position position="48"/>
    </location>
</feature>
<proteinExistence type="predicted"/>
<keyword evidence="2" id="KW-0378">Hydrolase</keyword>
<feature type="domain" description="PNPLA" evidence="3">
    <location>
        <begin position="15"/>
        <end position="186"/>
    </location>
</feature>
<keyword evidence="1 2" id="KW-0443">Lipid metabolism</keyword>
<gene>
    <name evidence="4" type="ORF">IFO69_09810</name>
</gene>
<feature type="active site" description="Proton acceptor" evidence="2">
    <location>
        <position position="172"/>
    </location>
</feature>
<dbReference type="InterPro" id="IPR016035">
    <property type="entry name" value="Acyl_Trfase/lysoPLipase"/>
</dbReference>
<name>A0ABR9AK02_9BACT</name>
<evidence type="ECO:0000256" key="2">
    <source>
        <dbReference type="PROSITE-ProRule" id="PRU01161"/>
    </source>
</evidence>
<reference evidence="4 5" key="1">
    <citation type="submission" date="2020-09" db="EMBL/GenBank/DDBJ databases">
        <title>Echinicola sp. CAU 1574 isolated from sand of Sido Beach.</title>
        <authorList>
            <person name="Kim W."/>
        </authorList>
    </citation>
    <scope>NUCLEOTIDE SEQUENCE [LARGE SCALE GENOMIC DNA]</scope>
    <source>
        <strain evidence="4 5">CAU 1574</strain>
    </source>
</reference>
<dbReference type="Pfam" id="PF01734">
    <property type="entry name" value="Patatin"/>
    <property type="match status" value="1"/>
</dbReference>
<dbReference type="Proteomes" id="UP000647133">
    <property type="component" value="Unassembled WGS sequence"/>
</dbReference>
<dbReference type="SUPFAM" id="SSF52151">
    <property type="entry name" value="FabD/lysophospholipase-like"/>
    <property type="match status" value="1"/>
</dbReference>
<dbReference type="RefSeq" id="WP_192009931.1">
    <property type="nucleotide sequence ID" value="NZ_JACYTQ010000003.1"/>
</dbReference>
<dbReference type="Gene3D" id="3.40.1090.10">
    <property type="entry name" value="Cytosolic phospholipase A2 catalytic domain"/>
    <property type="match status" value="1"/>
</dbReference>
<keyword evidence="2" id="KW-0442">Lipid degradation</keyword>
<evidence type="ECO:0000256" key="1">
    <source>
        <dbReference type="ARBA" id="ARBA00023098"/>
    </source>
</evidence>
<feature type="short sequence motif" description="GXSXG" evidence="2">
    <location>
        <begin position="46"/>
        <end position="50"/>
    </location>
</feature>
<evidence type="ECO:0000313" key="4">
    <source>
        <dbReference type="EMBL" id="MBD8489040.1"/>
    </source>
</evidence>